<comment type="caution">
    <text evidence="8">The sequence shown here is derived from an EMBL/GenBank/DDBJ whole genome shotgun (WGS) entry which is preliminary data.</text>
</comment>
<keyword evidence="2 5" id="KW-0812">Transmembrane</keyword>
<keyword evidence="4 5" id="KW-0472">Membrane</keyword>
<keyword evidence="3 5" id="KW-1133">Transmembrane helix</keyword>
<dbReference type="AlphaFoldDB" id="A0A9P1N794"/>
<dbReference type="PROSITE" id="PS00236">
    <property type="entry name" value="NEUROTR_ION_CHANNEL"/>
    <property type="match status" value="1"/>
</dbReference>
<protein>
    <recommendedName>
        <fullName evidence="10">Neurotransmitter-gated ion-channel ligand-binding domain-containing protein</fullName>
    </recommendedName>
</protein>
<dbReference type="SUPFAM" id="SSF90112">
    <property type="entry name" value="Neurotransmitter-gated ion-channel transmembrane pore"/>
    <property type="match status" value="1"/>
</dbReference>
<reference evidence="8" key="1">
    <citation type="submission" date="2022-11" db="EMBL/GenBank/DDBJ databases">
        <authorList>
            <person name="Kikuchi T."/>
        </authorList>
    </citation>
    <scope>NUCLEOTIDE SEQUENCE</scope>
    <source>
        <strain evidence="8">PS1010</strain>
    </source>
</reference>
<dbReference type="SUPFAM" id="SSF63712">
    <property type="entry name" value="Nicotinic receptor ligand binding domain-like"/>
    <property type="match status" value="1"/>
</dbReference>
<dbReference type="PANTHER" id="PTHR18945">
    <property type="entry name" value="NEUROTRANSMITTER GATED ION CHANNEL"/>
    <property type="match status" value="1"/>
</dbReference>
<dbReference type="GO" id="GO:0004888">
    <property type="term" value="F:transmembrane signaling receptor activity"/>
    <property type="evidence" value="ECO:0007669"/>
    <property type="project" value="InterPro"/>
</dbReference>
<keyword evidence="9" id="KW-1185">Reference proteome</keyword>
<evidence type="ECO:0000256" key="2">
    <source>
        <dbReference type="ARBA" id="ARBA00022692"/>
    </source>
</evidence>
<evidence type="ECO:0000256" key="5">
    <source>
        <dbReference type="SAM" id="Phobius"/>
    </source>
</evidence>
<feature type="domain" description="Neurotransmitter-gated ion-channel transmembrane" evidence="7">
    <location>
        <begin position="154"/>
        <end position="255"/>
    </location>
</feature>
<dbReference type="Gene3D" id="2.70.170.10">
    <property type="entry name" value="Neurotransmitter-gated ion-channel ligand-binding domain"/>
    <property type="match status" value="1"/>
</dbReference>
<dbReference type="Proteomes" id="UP001152747">
    <property type="component" value="Unassembled WGS sequence"/>
</dbReference>
<feature type="transmembrane region" description="Helical" evidence="5">
    <location>
        <begin position="251"/>
        <end position="269"/>
    </location>
</feature>
<dbReference type="EMBL" id="CANHGI010000005">
    <property type="protein sequence ID" value="CAI5450671.1"/>
    <property type="molecule type" value="Genomic_DNA"/>
</dbReference>
<feature type="transmembrane region" description="Helical" evidence="5">
    <location>
        <begin position="149"/>
        <end position="173"/>
    </location>
</feature>
<evidence type="ECO:0000259" key="6">
    <source>
        <dbReference type="Pfam" id="PF02931"/>
    </source>
</evidence>
<dbReference type="InterPro" id="IPR018000">
    <property type="entry name" value="Neurotransmitter_ion_chnl_CS"/>
</dbReference>
<dbReference type="InterPro" id="IPR038050">
    <property type="entry name" value="Neuro_actylchol_rec"/>
</dbReference>
<feature type="domain" description="Neurotransmitter-gated ion-channel ligand-binding" evidence="6">
    <location>
        <begin position="2"/>
        <end position="85"/>
    </location>
</feature>
<sequence>MRLAWNPLDYGGITHFYVPQKNLWIPELSISDAHDVNDFQSEQQKTAWVTYNGTIGYYTSCVVSVVCQMNVFKFPMDSHICSINVLFHQCYKNEYEIINYPANISWPIGQLGNGEWQIEWINSTTVYGGGFGLSDVQQTVAKIKRNPGFYISLVIIPAFFINVLSIVALFINVEATSEKFGIGLTNIMAMTFILAILADDLPKTKNIPLLAIYVIISLVIIVVALLSILILNNFRKLFKNRTKKDSKKIEIILLTFFELANFINFLMLFL</sequence>
<evidence type="ECO:0000313" key="9">
    <source>
        <dbReference type="Proteomes" id="UP001152747"/>
    </source>
</evidence>
<evidence type="ECO:0008006" key="10">
    <source>
        <dbReference type="Google" id="ProtNLM"/>
    </source>
</evidence>
<evidence type="ECO:0000313" key="8">
    <source>
        <dbReference type="EMBL" id="CAI5450671.1"/>
    </source>
</evidence>
<dbReference type="InterPro" id="IPR006029">
    <property type="entry name" value="Neurotrans-gated_channel_TM"/>
</dbReference>
<dbReference type="CDD" id="cd18989">
    <property type="entry name" value="LGIC_ECD_cation"/>
    <property type="match status" value="1"/>
</dbReference>
<dbReference type="InterPro" id="IPR006202">
    <property type="entry name" value="Neur_chan_lig-bd"/>
</dbReference>
<evidence type="ECO:0000256" key="3">
    <source>
        <dbReference type="ARBA" id="ARBA00022989"/>
    </source>
</evidence>
<organism evidence="8 9">
    <name type="scientific">Caenorhabditis angaria</name>
    <dbReference type="NCBI Taxonomy" id="860376"/>
    <lineage>
        <taxon>Eukaryota</taxon>
        <taxon>Metazoa</taxon>
        <taxon>Ecdysozoa</taxon>
        <taxon>Nematoda</taxon>
        <taxon>Chromadorea</taxon>
        <taxon>Rhabditida</taxon>
        <taxon>Rhabditina</taxon>
        <taxon>Rhabditomorpha</taxon>
        <taxon>Rhabditoidea</taxon>
        <taxon>Rhabditidae</taxon>
        <taxon>Peloderinae</taxon>
        <taxon>Caenorhabditis</taxon>
    </lineage>
</organism>
<accession>A0A9P1N794</accession>
<dbReference type="Pfam" id="PF02932">
    <property type="entry name" value="Neur_chan_memb"/>
    <property type="match status" value="1"/>
</dbReference>
<proteinExistence type="predicted"/>
<gene>
    <name evidence="8" type="ORF">CAMP_LOCUS13308</name>
</gene>
<evidence type="ECO:0000256" key="4">
    <source>
        <dbReference type="ARBA" id="ARBA00023136"/>
    </source>
</evidence>
<dbReference type="GO" id="GO:0005230">
    <property type="term" value="F:extracellular ligand-gated monoatomic ion channel activity"/>
    <property type="evidence" value="ECO:0007669"/>
    <property type="project" value="InterPro"/>
</dbReference>
<dbReference type="GO" id="GO:0016020">
    <property type="term" value="C:membrane"/>
    <property type="evidence" value="ECO:0007669"/>
    <property type="project" value="UniProtKB-SubCell"/>
</dbReference>
<dbReference type="OrthoDB" id="5866477at2759"/>
<dbReference type="InterPro" id="IPR006201">
    <property type="entry name" value="Neur_channel"/>
</dbReference>
<dbReference type="InterPro" id="IPR036719">
    <property type="entry name" value="Neuro-gated_channel_TM_sf"/>
</dbReference>
<comment type="subcellular location">
    <subcellularLocation>
        <location evidence="1">Membrane</location>
        <topology evidence="1">Multi-pass membrane protein</topology>
    </subcellularLocation>
</comment>
<evidence type="ECO:0000256" key="1">
    <source>
        <dbReference type="ARBA" id="ARBA00004141"/>
    </source>
</evidence>
<feature type="transmembrane region" description="Helical" evidence="5">
    <location>
        <begin position="210"/>
        <end position="231"/>
    </location>
</feature>
<evidence type="ECO:0000259" key="7">
    <source>
        <dbReference type="Pfam" id="PF02932"/>
    </source>
</evidence>
<dbReference type="InterPro" id="IPR036734">
    <property type="entry name" value="Neur_chan_lig-bd_sf"/>
</dbReference>
<feature type="transmembrane region" description="Helical" evidence="5">
    <location>
        <begin position="180"/>
        <end position="198"/>
    </location>
</feature>
<dbReference type="Pfam" id="PF02931">
    <property type="entry name" value="Neur_chan_LBD"/>
    <property type="match status" value="1"/>
</dbReference>
<name>A0A9P1N794_9PELO</name>
<dbReference type="Gene3D" id="1.20.58.390">
    <property type="entry name" value="Neurotransmitter-gated ion-channel transmembrane domain"/>
    <property type="match status" value="1"/>
</dbReference>